<evidence type="ECO:0000256" key="3">
    <source>
        <dbReference type="ARBA" id="ARBA00022989"/>
    </source>
</evidence>
<dbReference type="AlphaFoldDB" id="A0A6G7Y2N2"/>
<evidence type="ECO:0000256" key="6">
    <source>
        <dbReference type="SAM" id="Phobius"/>
    </source>
</evidence>
<keyword evidence="4 6" id="KW-0472">Membrane</keyword>
<dbReference type="RefSeq" id="WP_166230924.1">
    <property type="nucleotide sequence ID" value="NZ_CP049865.1"/>
</dbReference>
<evidence type="ECO:0000256" key="4">
    <source>
        <dbReference type="ARBA" id="ARBA00023136"/>
    </source>
</evidence>
<keyword evidence="3 6" id="KW-1133">Transmembrane helix</keyword>
<accession>A0A6G7Y2N2</accession>
<gene>
    <name evidence="8" type="ORF">G7070_00470</name>
</gene>
<keyword evidence="2 6" id="KW-0812">Transmembrane</keyword>
<keyword evidence="9" id="KW-1185">Reference proteome</keyword>
<reference evidence="8 9" key="1">
    <citation type="submission" date="2020-03" db="EMBL/GenBank/DDBJ databases">
        <title>Propioniciclava sp. nov., isolated from Hydrophilus acuminatus.</title>
        <authorList>
            <person name="Hyun D.-W."/>
            <person name="Bae J.-W."/>
        </authorList>
    </citation>
    <scope>NUCLEOTIDE SEQUENCE [LARGE SCALE GENOMIC DNA]</scope>
    <source>
        <strain evidence="8 9">HDW11</strain>
    </source>
</reference>
<evidence type="ECO:0000256" key="1">
    <source>
        <dbReference type="ARBA" id="ARBA00004141"/>
    </source>
</evidence>
<dbReference type="GO" id="GO:0016020">
    <property type="term" value="C:membrane"/>
    <property type="evidence" value="ECO:0007669"/>
    <property type="project" value="UniProtKB-SubCell"/>
</dbReference>
<evidence type="ECO:0000259" key="7">
    <source>
        <dbReference type="Pfam" id="PF13515"/>
    </source>
</evidence>
<dbReference type="InterPro" id="IPR049453">
    <property type="entry name" value="Memb_transporter_dom"/>
</dbReference>
<feature type="domain" description="Integral membrane bound transporter" evidence="7">
    <location>
        <begin position="43"/>
        <end position="168"/>
    </location>
</feature>
<sequence length="396" mass="43127">MARRSHSRVRRWGVFLLGEIRTGLRRVRGSFVPIAESALAAALAWLFAEFVLGRQNPMFASIAAFMCLGFKVDRVPRKVAELGVGATVGVLIGEVIALTLHTGWWQMGIALISGALVGRFLDRGDLTTMQGGVNAMVVVGMSYWQTLQGGFTARWLDAIVGALVALVFAVLLPRHPTERPRRYAATTLSELAEQLDMLGRGLIVGDVEELADAREQRKVVTQVSNTWETTVATARDVVAANPSLWRQRGEVGELQRLYRLTVRAQRSTYMLGRQGLSMAEEVGPLREVGALVLDAARATFALSGAVGAWHQPEHARSVLLGVARRASPGRLGIDEWRDIALMSVVRALIVDLLQISGLSRVEARDALAEATDRPYGEPETDLPASDSDDEASPLWG</sequence>
<dbReference type="Pfam" id="PF13515">
    <property type="entry name" value="FUSC_2"/>
    <property type="match status" value="1"/>
</dbReference>
<feature type="compositionally biased region" description="Acidic residues" evidence="5">
    <location>
        <begin position="386"/>
        <end position="396"/>
    </location>
</feature>
<evidence type="ECO:0000256" key="5">
    <source>
        <dbReference type="SAM" id="MobiDB-lite"/>
    </source>
</evidence>
<feature type="transmembrane region" description="Helical" evidence="6">
    <location>
        <begin position="31"/>
        <end position="48"/>
    </location>
</feature>
<feature type="transmembrane region" description="Helical" evidence="6">
    <location>
        <begin position="153"/>
        <end position="172"/>
    </location>
</feature>
<feature type="transmembrane region" description="Helical" evidence="6">
    <location>
        <begin position="79"/>
        <end position="98"/>
    </location>
</feature>
<comment type="subcellular location">
    <subcellularLocation>
        <location evidence="1">Membrane</location>
        <topology evidence="1">Multi-pass membrane protein</topology>
    </subcellularLocation>
</comment>
<feature type="region of interest" description="Disordered" evidence="5">
    <location>
        <begin position="367"/>
        <end position="396"/>
    </location>
</feature>
<dbReference type="EMBL" id="CP049865">
    <property type="protein sequence ID" value="QIK71033.1"/>
    <property type="molecule type" value="Genomic_DNA"/>
</dbReference>
<feature type="transmembrane region" description="Helical" evidence="6">
    <location>
        <begin position="54"/>
        <end position="72"/>
    </location>
</feature>
<evidence type="ECO:0000313" key="8">
    <source>
        <dbReference type="EMBL" id="QIK71033.1"/>
    </source>
</evidence>
<evidence type="ECO:0000313" key="9">
    <source>
        <dbReference type="Proteomes" id="UP000501058"/>
    </source>
</evidence>
<organism evidence="8 9">
    <name type="scientific">Propioniciclava coleopterorum</name>
    <dbReference type="NCBI Taxonomy" id="2714937"/>
    <lineage>
        <taxon>Bacteria</taxon>
        <taxon>Bacillati</taxon>
        <taxon>Actinomycetota</taxon>
        <taxon>Actinomycetes</taxon>
        <taxon>Propionibacteriales</taxon>
        <taxon>Propionibacteriaceae</taxon>
        <taxon>Propioniciclava</taxon>
    </lineage>
</organism>
<proteinExistence type="predicted"/>
<dbReference type="Proteomes" id="UP000501058">
    <property type="component" value="Chromosome"/>
</dbReference>
<name>A0A6G7Y2N2_9ACTN</name>
<dbReference type="KEGG" id="prv:G7070_00470"/>
<evidence type="ECO:0000256" key="2">
    <source>
        <dbReference type="ARBA" id="ARBA00022692"/>
    </source>
</evidence>
<protein>
    <submittedName>
        <fullName evidence="8">FUSC family protein</fullName>
    </submittedName>
</protein>
<feature type="compositionally biased region" description="Basic and acidic residues" evidence="5">
    <location>
        <begin position="367"/>
        <end position="376"/>
    </location>
</feature>